<dbReference type="RefSeq" id="WP_025012572.1">
    <property type="nucleotide sequence ID" value="NZ_AP012544.1"/>
</dbReference>
<evidence type="ECO:0000313" key="3">
    <source>
        <dbReference type="Proteomes" id="UP000015560"/>
    </source>
</evidence>
<sequence>MIKDIDMSKVDFAFDANSVVNDLKHVNYFYGKNGTGKSSIVRTLIAQYGDEYNIEVFSGSTSVIFKNEQIGAISLGQENAQAAKEIKRINKAISNLDADLLPPKTENKSANLYQQRSQAIQAEKDSSSKLNRFYQKAAKKLKDEHTLLTGPNYYSPNFQKDIPNAREMTEGEMKNVNTILSAQTIELSGSKAPHLPQLPQLLSLKDAVNDILEASVQSRVVLEEFENKPEKQNFAYQGMQIHSRNAEERCAFCGNLISEERWKELDNYFSNEVEKLQNRIRNGLKLIEPALRQVDKEIFFPQKDWQPTLWPNQSSAQASANELRLRIGKYLDMLQRALINKQEKIFQKVSPIDAEVPPDFSAMQATLSDLWQQNIAYNNQLGEKKTSISSELLHHYVYLEMQDGDYDKLRSSYLEAEGTRKALDQQYSKKEQDKIQLEDQRADELAKTASEEQAAVEINRLVRNLGDESFSLHPVVRDDGQKGLYQIIGRDKQPRKLSTLSTGELNLVAFLWFRYQLDDIDNNDGRQRVIIFDDPVNSNDDSSQYLIMAEIQALIEKNQLDQFFIFTHNNHFYVQLRPNKPDYSKKCFIHLRRANKTTVNRITSESEDLSSIYEDLWAELKFLYSKGRVVSTWNCMRRILETYGRFNYANQTPTESKYHLSNDIDRVLFTSLLKSLHVNSHIGIDTDLDLSDRNMDSLLRAFYSVFCSLGASEHFEAYWGVDLPQLDVDEEPA</sequence>
<protein>
    <submittedName>
        <fullName evidence="2">Cation transport ATPase</fullName>
    </submittedName>
</protein>
<dbReference type="Pfam" id="PF13166">
    <property type="entry name" value="AAA_13"/>
    <property type="match status" value="1"/>
</dbReference>
<dbReference type="SUPFAM" id="SSF52540">
    <property type="entry name" value="P-loop containing nucleoside triphosphate hydrolases"/>
    <property type="match status" value="1"/>
</dbReference>
<dbReference type="InterPro" id="IPR027417">
    <property type="entry name" value="P-loop_NTPase"/>
</dbReference>
<evidence type="ECO:0000313" key="2">
    <source>
        <dbReference type="EMBL" id="BAN75393.1"/>
    </source>
</evidence>
<organism evidence="2 3">
    <name type="scientific">Lacticaseibacillus casei DSM 20011 = JCM 1134 = ATCC 393</name>
    <dbReference type="NCBI Taxonomy" id="1423732"/>
    <lineage>
        <taxon>Bacteria</taxon>
        <taxon>Bacillati</taxon>
        <taxon>Bacillota</taxon>
        <taxon>Bacilli</taxon>
        <taxon>Lactobacillales</taxon>
        <taxon>Lactobacillaceae</taxon>
        <taxon>Lacticaseibacillus</taxon>
    </lineage>
</organism>
<dbReference type="Gene3D" id="3.40.50.300">
    <property type="entry name" value="P-loop containing nucleotide triphosphate hydrolases"/>
    <property type="match status" value="1"/>
</dbReference>
<name>A0AAD1ETH9_LACCA</name>
<dbReference type="InterPro" id="IPR026866">
    <property type="entry name" value="CR006_AAA"/>
</dbReference>
<evidence type="ECO:0000259" key="1">
    <source>
        <dbReference type="Pfam" id="PF13166"/>
    </source>
</evidence>
<accession>A0AAD1ETH9</accession>
<dbReference type="EMBL" id="AP012544">
    <property type="protein sequence ID" value="BAN75393.1"/>
    <property type="molecule type" value="Genomic_DNA"/>
</dbReference>
<gene>
    <name evidence="2" type="ORF">LBCZ_2225</name>
</gene>
<dbReference type="Proteomes" id="UP000015560">
    <property type="component" value="Chromosome"/>
</dbReference>
<proteinExistence type="predicted"/>
<feature type="domain" description="Protein CR006 P-loop" evidence="1">
    <location>
        <begin position="12"/>
        <end position="706"/>
    </location>
</feature>
<reference evidence="2 3" key="1">
    <citation type="journal article" date="2013" name="PLoS ONE">
        <title>Genomic Adaptation of the Lactobacillus casei Group.</title>
        <authorList>
            <person name="Toh H."/>
            <person name="Oshima K."/>
            <person name="Nakano A."/>
            <person name="Takahata M."/>
            <person name="Murakami M."/>
            <person name="Takaki T."/>
            <person name="Nishiyama H."/>
            <person name="Igimi S."/>
            <person name="Hattori M."/>
            <person name="Morita H."/>
        </authorList>
    </citation>
    <scope>NUCLEOTIDE SEQUENCE [LARGE SCALE GENOMIC DNA]</scope>
    <source>
        <strain evidence="2 3">ATCC 393</strain>
    </source>
</reference>
<dbReference type="AlphaFoldDB" id="A0AAD1ETH9"/>
<dbReference type="GeneID" id="45549498"/>